<sequence>MEGPESESSVNGLLASGRLIAQITRAVIERQVP</sequence>
<accession>A7BA66</accession>
<dbReference type="AlphaFoldDB" id="A7BA66"/>
<protein>
    <submittedName>
        <fullName evidence="1">Uncharacterized protein</fullName>
    </submittedName>
</protein>
<keyword evidence="2" id="KW-1185">Reference proteome</keyword>
<evidence type="ECO:0000313" key="2">
    <source>
        <dbReference type="Proteomes" id="UP000003553"/>
    </source>
</evidence>
<reference evidence="1" key="1">
    <citation type="submission" date="2007-04" db="EMBL/GenBank/DDBJ databases">
        <authorList>
            <person name="Fulton L."/>
            <person name="Clifton S."/>
            <person name="Fulton B."/>
            <person name="Xu J."/>
            <person name="Minx P."/>
            <person name="Pepin K.H."/>
            <person name="Johnson M."/>
            <person name="Thiruvilangam P."/>
            <person name="Bhonagiri V."/>
            <person name="Nash W.E."/>
            <person name="Mardis E.R."/>
            <person name="Wilson R.K."/>
        </authorList>
    </citation>
    <scope>NUCLEOTIDE SEQUENCE [LARGE SCALE GENOMIC DNA]</scope>
    <source>
        <strain evidence="1">ATCC 17982</strain>
    </source>
</reference>
<name>A7BA66_9ACTO</name>
<dbReference type="EMBL" id="AAYI02000004">
    <property type="protein sequence ID" value="EDN80090.1"/>
    <property type="molecule type" value="Genomic_DNA"/>
</dbReference>
<proteinExistence type="predicted"/>
<evidence type="ECO:0000313" key="1">
    <source>
        <dbReference type="EMBL" id="EDN80090.1"/>
    </source>
</evidence>
<dbReference type="Proteomes" id="UP000003553">
    <property type="component" value="Unassembled WGS sequence"/>
</dbReference>
<reference evidence="1" key="2">
    <citation type="submission" date="2015-05" db="EMBL/GenBank/DDBJ databases">
        <title>Draft genome sequence of Actinomyces odontolyticus (ATCC 17982).</title>
        <authorList>
            <person name="Sudarsanam P."/>
            <person name="Ley R."/>
            <person name="Guruge J."/>
            <person name="Turnbaugh P.J."/>
            <person name="Mahowald M."/>
            <person name="Liep D."/>
            <person name="Gordon J."/>
        </authorList>
    </citation>
    <scope>NUCLEOTIDE SEQUENCE</scope>
    <source>
        <strain evidence="1">ATCC 17982</strain>
    </source>
</reference>
<comment type="caution">
    <text evidence="1">The sequence shown here is derived from an EMBL/GenBank/DDBJ whole genome shotgun (WGS) entry which is preliminary data.</text>
</comment>
<dbReference type="HOGENOM" id="CLU_3380119_0_0_11"/>
<organism evidence="1 2">
    <name type="scientific">Schaalia dentiphila ATCC 17982</name>
    <dbReference type="NCBI Taxonomy" id="411466"/>
    <lineage>
        <taxon>Bacteria</taxon>
        <taxon>Bacillati</taxon>
        <taxon>Actinomycetota</taxon>
        <taxon>Actinomycetes</taxon>
        <taxon>Actinomycetales</taxon>
        <taxon>Actinomycetaceae</taxon>
        <taxon>Schaalia</taxon>
        <taxon>Schaalia dentiphila</taxon>
    </lineage>
</organism>
<gene>
    <name evidence="1" type="ORF">ACTODO_00526</name>
</gene>